<organism evidence="2">
    <name type="scientific">Thermus islandicus</name>
    <dbReference type="NCBI Taxonomy" id="540988"/>
    <lineage>
        <taxon>Bacteria</taxon>
        <taxon>Thermotogati</taxon>
        <taxon>Deinococcota</taxon>
        <taxon>Deinococci</taxon>
        <taxon>Thermales</taxon>
        <taxon>Thermaceae</taxon>
        <taxon>Thermus</taxon>
    </lineage>
</organism>
<evidence type="ECO:0000313" key="2">
    <source>
        <dbReference type="EMBL" id="HEO42115.1"/>
    </source>
</evidence>
<comment type="caution">
    <text evidence="2">The sequence shown here is derived from an EMBL/GenBank/DDBJ whole genome shotgun (WGS) entry which is preliminary data.</text>
</comment>
<keyword evidence="2" id="KW-0808">Transferase</keyword>
<gene>
    <name evidence="2" type="ORF">ENP09_04390</name>
</gene>
<sequence length="260" mass="29202">MAEVHVRELRGWEEMERVVELQREVWGRSESDLVPRGLLVAVQDEGGLVAGAFVDGAMVGFVFGFPSQDPTLHHSHMLGVLEAHRGKGAALLLKRFQRDWGLARGVRRVVWTFDPMRGANARFNLRKLGATARRYLPDHYGPMSGINAGAPSDRLLAEWDLLSERVYARLYAPPPEPEVAGLPQVNRVEGEVPLEARLDLEAERVLVQIPEDWGRILKEDPALALAWREHGRQVFGHYFARGYVAVDFARGPNRYVLAKG</sequence>
<feature type="domain" description="N-acetyltransferase" evidence="1">
    <location>
        <begin position="4"/>
        <end position="158"/>
    </location>
</feature>
<accession>A0A831XH91</accession>
<dbReference type="SUPFAM" id="SSF55729">
    <property type="entry name" value="Acyl-CoA N-acyltransferases (Nat)"/>
    <property type="match status" value="1"/>
</dbReference>
<dbReference type="AlphaFoldDB" id="A0A831XH91"/>
<proteinExistence type="predicted"/>
<dbReference type="InterPro" id="IPR038764">
    <property type="entry name" value="GNAT_N_AcTrfase_prd"/>
</dbReference>
<dbReference type="PANTHER" id="PTHR41700:SF1">
    <property type="entry name" value="N-ACETYLTRANSFERASE DOMAIN-CONTAINING PROTEIN"/>
    <property type="match status" value="1"/>
</dbReference>
<dbReference type="InterPro" id="IPR000182">
    <property type="entry name" value="GNAT_dom"/>
</dbReference>
<evidence type="ECO:0000259" key="1">
    <source>
        <dbReference type="PROSITE" id="PS51186"/>
    </source>
</evidence>
<dbReference type="GO" id="GO:0016747">
    <property type="term" value="F:acyltransferase activity, transferring groups other than amino-acyl groups"/>
    <property type="evidence" value="ECO:0007669"/>
    <property type="project" value="InterPro"/>
</dbReference>
<dbReference type="Pfam" id="PF00583">
    <property type="entry name" value="Acetyltransf_1"/>
    <property type="match status" value="1"/>
</dbReference>
<protein>
    <submittedName>
        <fullName evidence="2">GNAT family N-acetyltransferase</fullName>
    </submittedName>
</protein>
<dbReference type="PANTHER" id="PTHR41700">
    <property type="entry name" value="GCN5-RELATED N-ACETYLTRANSFERASE"/>
    <property type="match status" value="1"/>
</dbReference>
<dbReference type="EMBL" id="DSHZ01000218">
    <property type="protein sequence ID" value="HEO42115.1"/>
    <property type="molecule type" value="Genomic_DNA"/>
</dbReference>
<dbReference type="InterPro" id="IPR016181">
    <property type="entry name" value="Acyl_CoA_acyltransferase"/>
</dbReference>
<dbReference type="CDD" id="cd04301">
    <property type="entry name" value="NAT_SF"/>
    <property type="match status" value="1"/>
</dbReference>
<reference evidence="2" key="1">
    <citation type="journal article" date="2020" name="mSystems">
        <title>Genome- and Community-Level Interaction Insights into Carbon Utilization and Element Cycling Functions of Hydrothermarchaeota in Hydrothermal Sediment.</title>
        <authorList>
            <person name="Zhou Z."/>
            <person name="Liu Y."/>
            <person name="Xu W."/>
            <person name="Pan J."/>
            <person name="Luo Z.H."/>
            <person name="Li M."/>
        </authorList>
    </citation>
    <scope>NUCLEOTIDE SEQUENCE [LARGE SCALE GENOMIC DNA]</scope>
    <source>
        <strain evidence="2">SpSt-189</strain>
    </source>
</reference>
<dbReference type="PROSITE" id="PS51186">
    <property type="entry name" value="GNAT"/>
    <property type="match status" value="1"/>
</dbReference>
<name>A0A831XH91_9DEIN</name>
<dbReference type="Gene3D" id="3.40.630.30">
    <property type="match status" value="1"/>
</dbReference>